<gene>
    <name evidence="2" type="ORF">EVAR_102332_1</name>
</gene>
<reference evidence="2 3" key="1">
    <citation type="journal article" date="2019" name="Commun. Biol.">
        <title>The bagworm genome reveals a unique fibroin gene that provides high tensile strength.</title>
        <authorList>
            <person name="Kono N."/>
            <person name="Nakamura H."/>
            <person name="Ohtoshi R."/>
            <person name="Tomita M."/>
            <person name="Numata K."/>
            <person name="Arakawa K."/>
        </authorList>
    </citation>
    <scope>NUCLEOTIDE SEQUENCE [LARGE SCALE GENOMIC DNA]</scope>
</reference>
<evidence type="ECO:0000256" key="1">
    <source>
        <dbReference type="SAM" id="MobiDB-lite"/>
    </source>
</evidence>
<proteinExistence type="predicted"/>
<name>A0A4C1ZJR1_EUMVA</name>
<protein>
    <submittedName>
        <fullName evidence="2">Uncharacterized protein</fullName>
    </submittedName>
</protein>
<evidence type="ECO:0000313" key="3">
    <source>
        <dbReference type="Proteomes" id="UP000299102"/>
    </source>
</evidence>
<sequence length="148" mass="15832">MSICRRALWGTARAAGEGGHGVDLHVCITEPVSPGDPQRGIYPAVVFENTIVGSVSIAVLRSPKIVLFHIGSGLDFRTSVLVQRGPRAAEKRCLVDNERRDSETEGPSPANDARRRSADLICGPIAVTSDRAPAPPRPRQTANLMSNP</sequence>
<feature type="compositionally biased region" description="Basic and acidic residues" evidence="1">
    <location>
        <begin position="91"/>
        <end position="103"/>
    </location>
</feature>
<dbReference type="AlphaFoldDB" id="A0A4C1ZJR1"/>
<dbReference type="EMBL" id="BGZK01001838">
    <property type="protein sequence ID" value="GBP87149.1"/>
    <property type="molecule type" value="Genomic_DNA"/>
</dbReference>
<organism evidence="2 3">
    <name type="scientific">Eumeta variegata</name>
    <name type="common">Bagworm moth</name>
    <name type="synonym">Eumeta japonica</name>
    <dbReference type="NCBI Taxonomy" id="151549"/>
    <lineage>
        <taxon>Eukaryota</taxon>
        <taxon>Metazoa</taxon>
        <taxon>Ecdysozoa</taxon>
        <taxon>Arthropoda</taxon>
        <taxon>Hexapoda</taxon>
        <taxon>Insecta</taxon>
        <taxon>Pterygota</taxon>
        <taxon>Neoptera</taxon>
        <taxon>Endopterygota</taxon>
        <taxon>Lepidoptera</taxon>
        <taxon>Glossata</taxon>
        <taxon>Ditrysia</taxon>
        <taxon>Tineoidea</taxon>
        <taxon>Psychidae</taxon>
        <taxon>Oiketicinae</taxon>
        <taxon>Eumeta</taxon>
    </lineage>
</organism>
<comment type="caution">
    <text evidence="2">The sequence shown here is derived from an EMBL/GenBank/DDBJ whole genome shotgun (WGS) entry which is preliminary data.</text>
</comment>
<evidence type="ECO:0000313" key="2">
    <source>
        <dbReference type="EMBL" id="GBP87149.1"/>
    </source>
</evidence>
<accession>A0A4C1ZJR1</accession>
<feature type="region of interest" description="Disordered" evidence="1">
    <location>
        <begin position="91"/>
        <end position="148"/>
    </location>
</feature>
<dbReference type="Proteomes" id="UP000299102">
    <property type="component" value="Unassembled WGS sequence"/>
</dbReference>
<keyword evidence="3" id="KW-1185">Reference proteome</keyword>